<evidence type="ECO:0000313" key="2">
    <source>
        <dbReference type="EMBL" id="SFK24712.1"/>
    </source>
</evidence>
<dbReference type="PROSITE" id="PS50042">
    <property type="entry name" value="CNMP_BINDING_3"/>
    <property type="match status" value="1"/>
</dbReference>
<dbReference type="GO" id="GO:0005829">
    <property type="term" value="C:cytosol"/>
    <property type="evidence" value="ECO:0007669"/>
    <property type="project" value="TreeGrafter"/>
</dbReference>
<dbReference type="InterPro" id="IPR000595">
    <property type="entry name" value="cNMP-bd_dom"/>
</dbReference>
<accession>A0A1I3XYW5</accession>
<keyword evidence="3" id="KW-1185">Reference proteome</keyword>
<dbReference type="PANTHER" id="PTHR24567:SF68">
    <property type="entry name" value="DNA-BINDING TRANSCRIPTIONAL DUAL REGULATOR CRP"/>
    <property type="match status" value="1"/>
</dbReference>
<dbReference type="RefSeq" id="WP_149759749.1">
    <property type="nucleotide sequence ID" value="NZ_BSPE01000007.1"/>
</dbReference>
<dbReference type="EMBL" id="FOSL01000004">
    <property type="protein sequence ID" value="SFK24712.1"/>
    <property type="molecule type" value="Genomic_DNA"/>
</dbReference>
<evidence type="ECO:0000313" key="3">
    <source>
        <dbReference type="Proteomes" id="UP000323300"/>
    </source>
</evidence>
<sequence length="150" mass="16659">MSLDDDIRVLAGVDLFEGFTQEQLRLLAFGAESVRLAAGRELYPEGVRADGAYVVARGSISLYRDRDGERTVITTVGPGALLGEMALISDTDRLTGAYAETDAEVMRLNRKLFRRILEEYPDVAIALHRRVSNDLVRLVESIEKLSPKFS</sequence>
<proteinExistence type="predicted"/>
<dbReference type="CDD" id="cd00038">
    <property type="entry name" value="CAP_ED"/>
    <property type="match status" value="1"/>
</dbReference>
<dbReference type="InterPro" id="IPR050397">
    <property type="entry name" value="Env_Response_Regulators"/>
</dbReference>
<organism evidence="2 3">
    <name type="scientific">Neomesorhizobium albiziae</name>
    <dbReference type="NCBI Taxonomy" id="335020"/>
    <lineage>
        <taxon>Bacteria</taxon>
        <taxon>Pseudomonadati</taxon>
        <taxon>Pseudomonadota</taxon>
        <taxon>Alphaproteobacteria</taxon>
        <taxon>Hyphomicrobiales</taxon>
        <taxon>Phyllobacteriaceae</taxon>
        <taxon>Neomesorhizobium</taxon>
    </lineage>
</organism>
<dbReference type="AlphaFoldDB" id="A0A1I3XYW5"/>
<dbReference type="Gene3D" id="2.60.120.10">
    <property type="entry name" value="Jelly Rolls"/>
    <property type="match status" value="1"/>
</dbReference>
<dbReference type="InterPro" id="IPR014710">
    <property type="entry name" value="RmlC-like_jellyroll"/>
</dbReference>
<feature type="domain" description="Cyclic nucleotide-binding" evidence="1">
    <location>
        <begin position="15"/>
        <end position="117"/>
    </location>
</feature>
<protein>
    <submittedName>
        <fullName evidence="2">Cyclic nucleotide-binding domain-containing protein</fullName>
    </submittedName>
</protein>
<dbReference type="Proteomes" id="UP000323300">
    <property type="component" value="Unassembled WGS sequence"/>
</dbReference>
<dbReference type="InterPro" id="IPR018490">
    <property type="entry name" value="cNMP-bd_dom_sf"/>
</dbReference>
<dbReference type="GO" id="GO:0003700">
    <property type="term" value="F:DNA-binding transcription factor activity"/>
    <property type="evidence" value="ECO:0007669"/>
    <property type="project" value="TreeGrafter"/>
</dbReference>
<name>A0A1I3XYW5_9HYPH</name>
<dbReference type="SUPFAM" id="SSF51206">
    <property type="entry name" value="cAMP-binding domain-like"/>
    <property type="match status" value="1"/>
</dbReference>
<dbReference type="Pfam" id="PF00027">
    <property type="entry name" value="cNMP_binding"/>
    <property type="match status" value="1"/>
</dbReference>
<dbReference type="PANTHER" id="PTHR24567">
    <property type="entry name" value="CRP FAMILY TRANSCRIPTIONAL REGULATORY PROTEIN"/>
    <property type="match status" value="1"/>
</dbReference>
<gene>
    <name evidence="2" type="ORF">SAMN04488498_10459</name>
</gene>
<reference evidence="2 3" key="1">
    <citation type="submission" date="2016-10" db="EMBL/GenBank/DDBJ databases">
        <authorList>
            <person name="Varghese N."/>
            <person name="Submissions S."/>
        </authorList>
    </citation>
    <scope>NUCLEOTIDE SEQUENCE [LARGE SCALE GENOMIC DNA]</scope>
    <source>
        <strain evidence="2 3">DSM 21822</strain>
    </source>
</reference>
<evidence type="ECO:0000259" key="1">
    <source>
        <dbReference type="PROSITE" id="PS50042"/>
    </source>
</evidence>
<dbReference type="SMART" id="SM00100">
    <property type="entry name" value="cNMP"/>
    <property type="match status" value="1"/>
</dbReference>
<dbReference type="OrthoDB" id="9807547at2"/>